<evidence type="ECO:0000313" key="1">
    <source>
        <dbReference type="EMBL" id="AGO48085.1"/>
    </source>
</evidence>
<dbReference type="Proteomes" id="UP000014715">
    <property type="component" value="Segment"/>
</dbReference>
<proteinExistence type="predicted"/>
<dbReference type="EMBL" id="KC821614">
    <property type="protein sequence ID" value="AGO48085.1"/>
    <property type="molecule type" value="Genomic_DNA"/>
</dbReference>
<protein>
    <submittedName>
        <fullName evidence="1">Uncharacterized protein</fullName>
    </submittedName>
</protein>
<dbReference type="GeneID" id="16796853"/>
<accession>R9ZZZ2</accession>
<dbReference type="RefSeq" id="YP_008241436.1">
    <property type="nucleotide sequence ID" value="NC_021796.1"/>
</dbReference>
<organism evidence="1 2">
    <name type="scientific">Cellulophaga phage phi38:1</name>
    <dbReference type="NCBI Taxonomy" id="1327977"/>
    <lineage>
        <taxon>Viruses</taxon>
        <taxon>Duplodnaviria</taxon>
        <taxon>Heunggongvirae</taxon>
        <taxon>Uroviricota</taxon>
        <taxon>Caudoviricetes</taxon>
        <taxon>Pervagoviridae</taxon>
        <taxon>Callevirus</taxon>
        <taxon>Callevirus phi38una</taxon>
    </lineage>
</organism>
<gene>
    <name evidence="1" type="ORF">Phi38:1_gp055</name>
</gene>
<sequence length="71" mass="7911">MVMFGNTLNLLLVGGSIPLIAPNFKIVRYGTCKKSIRKCIGSYYSSNCIKFIGRYLIGSSEHIKSLIKPQK</sequence>
<reference evidence="1 2" key="1">
    <citation type="journal article" date="2013" name="Proc. Natl. Acad. Sci. U.S.A.">
        <title>Twelve previously unknown phage genera are ubiquitous in global oceans.</title>
        <authorList>
            <person name="Holmfeldt K."/>
            <person name="Solonenko N."/>
            <person name="Shah M."/>
            <person name="Corrier K."/>
            <person name="Riemann L."/>
            <person name="Verberkmoes N.C."/>
            <person name="Sullivan M.B."/>
        </authorList>
    </citation>
    <scope>NUCLEOTIDE SEQUENCE [LARGE SCALE GENOMIC DNA]</scope>
    <source>
        <strain evidence="1">Phi38:1</strain>
    </source>
</reference>
<name>R9ZZZ2_9CAUD</name>
<evidence type="ECO:0000313" key="2">
    <source>
        <dbReference type="Proteomes" id="UP000014715"/>
    </source>
</evidence>
<reference evidence="2" key="2">
    <citation type="submission" date="2013-03" db="EMBL/GenBank/DDBJ databases">
        <title>The Cellulophaga phages: a novel, diverse, and globally ubiquitous model system.</title>
        <authorList>
            <person name="Holmfeldt K."/>
            <person name="Solonenko N."/>
            <person name="Shah M."/>
            <person name="Corrier K."/>
            <person name="Riemann L."/>
            <person name="VerBerkmoes N.C."/>
            <person name="Sullivan M.B."/>
        </authorList>
    </citation>
    <scope>NUCLEOTIDE SEQUENCE [LARGE SCALE GENOMIC DNA]</scope>
</reference>
<keyword evidence="2" id="KW-1185">Reference proteome</keyword>
<dbReference type="KEGG" id="vg:16796853"/>